<sequence length="291" mass="32183">MAAFIDRRTMLAGVAGMGFFSFLPTSRGAMMAQDFSHLAPEQRARAEAMHMRMMAALSYERVTVAGADALAEWERLRSAGRGWPIVVGDDDALERIADQFSMADPQVSGSSILPAPRVPAEIIAAAARLRFPADLARWPGAYGEGDLRSPVGEWPEGGMDDAAEQDGLTVARNVLTDQAFERVHILLIPTRNGWEAPAYLRWGDWNACPPPEYHVAALRSWHERYGTVVVGINGDTMNLRAARRPAGRDEALALAREQYRYCPDIVDQGSGTISALAAQLMSSDWWYFWWD</sequence>
<feature type="domain" description="DUF4253" evidence="1">
    <location>
        <begin position="185"/>
        <end position="291"/>
    </location>
</feature>
<dbReference type="EMBL" id="VOQQ01000001">
    <property type="protein sequence ID" value="TXC64109.1"/>
    <property type="molecule type" value="Genomic_DNA"/>
</dbReference>
<gene>
    <name evidence="2" type="ORF">FRZ32_10840</name>
</gene>
<protein>
    <submittedName>
        <fullName evidence="2">DUF4253 domain-containing protein</fullName>
    </submittedName>
</protein>
<name>A0A5C6TV50_9SPHN</name>
<comment type="caution">
    <text evidence="2">The sequence shown here is derived from an EMBL/GenBank/DDBJ whole genome shotgun (WGS) entry which is preliminary data.</text>
</comment>
<evidence type="ECO:0000313" key="2">
    <source>
        <dbReference type="EMBL" id="TXC64109.1"/>
    </source>
</evidence>
<dbReference type="AlphaFoldDB" id="A0A5C6TV50"/>
<dbReference type="Proteomes" id="UP000321249">
    <property type="component" value="Unassembled WGS sequence"/>
</dbReference>
<dbReference type="InterPro" id="IPR025349">
    <property type="entry name" value="DUF4253"/>
</dbReference>
<dbReference type="RefSeq" id="WP_147043515.1">
    <property type="nucleotide sequence ID" value="NZ_BAABIR010000001.1"/>
</dbReference>
<keyword evidence="3" id="KW-1185">Reference proteome</keyword>
<dbReference type="OrthoDB" id="7839592at2"/>
<evidence type="ECO:0000313" key="3">
    <source>
        <dbReference type="Proteomes" id="UP000321249"/>
    </source>
</evidence>
<proteinExistence type="predicted"/>
<accession>A0A5C6TV50</accession>
<evidence type="ECO:0000259" key="1">
    <source>
        <dbReference type="Pfam" id="PF14062"/>
    </source>
</evidence>
<organism evidence="2 3">
    <name type="scientific">Allosphingosinicella ginsenosidimutans</name>
    <dbReference type="NCBI Taxonomy" id="1176539"/>
    <lineage>
        <taxon>Bacteria</taxon>
        <taxon>Pseudomonadati</taxon>
        <taxon>Pseudomonadota</taxon>
        <taxon>Alphaproteobacteria</taxon>
        <taxon>Sphingomonadales</taxon>
        <taxon>Sphingomonadaceae</taxon>
        <taxon>Allosphingosinicella</taxon>
    </lineage>
</organism>
<reference evidence="2 3" key="1">
    <citation type="journal article" date="2015" name="J. Microbiol.">
        <title>Sphingosinicella ginsenosidimutans sp. nov., with ginsenoside converting activity.</title>
        <authorList>
            <person name="Kim J.K."/>
            <person name="Kang M.S."/>
            <person name="Park S.C."/>
            <person name="Kim K.M."/>
            <person name="Choi K."/>
            <person name="Yoon M.H."/>
            <person name="Im W.T."/>
        </authorList>
    </citation>
    <scope>NUCLEOTIDE SEQUENCE [LARGE SCALE GENOMIC DNA]</scope>
    <source>
        <strain evidence="2 3">BS-11</strain>
    </source>
</reference>
<dbReference type="Pfam" id="PF14062">
    <property type="entry name" value="DUF4253"/>
    <property type="match status" value="1"/>
</dbReference>